<dbReference type="Proteomes" id="UP000515842">
    <property type="component" value="Chromosome"/>
</dbReference>
<gene>
    <name evidence="3" type="ORF">HOO34_06990</name>
</gene>
<evidence type="ECO:0000313" key="3">
    <source>
        <dbReference type="EMBL" id="QNM89417.1"/>
    </source>
</evidence>
<reference evidence="3 4" key="1">
    <citation type="journal article" date="2020" name="Front. Microbiol.">
        <title>Genomic Analysis and Antimicrobial Resistance of Aliarcobacter cryaerophilus Strains From German Water Poultry.</title>
        <authorList>
            <person name="Muller E."/>
            <person name="Hotzel H."/>
            <person name="Ahlers C."/>
            <person name="Hanel I."/>
            <person name="Tomaso H."/>
            <person name="Abdel-Glil M.Y."/>
        </authorList>
    </citation>
    <scope>NUCLEOTIDE SEQUENCE [LARGE SCALE GENOMIC DNA]</scope>
    <source>
        <strain evidence="3 4">16CS1285-4</strain>
    </source>
</reference>
<dbReference type="PROSITE" id="PS50880">
    <property type="entry name" value="TOPRIM"/>
    <property type="match status" value="1"/>
</dbReference>
<feature type="compositionally biased region" description="Basic and acidic residues" evidence="1">
    <location>
        <begin position="514"/>
        <end position="536"/>
    </location>
</feature>
<evidence type="ECO:0000313" key="4">
    <source>
        <dbReference type="Proteomes" id="UP000515842"/>
    </source>
</evidence>
<sequence length="572" mass="66687">MKADKKIIMNAVSNLGFEVFRNGQFHWNSSNTSDMIINNDGTIHCWTSSPFKNNTSNHGDLIDFLQMININQSYKEAKQEAERLTGLTLPDINKYKDNGYTVDNSNMKTGYISEEFIKTFDTARKDNFSRYKELLNEALPSLDFDKQKEIAIKYQIGYIEQSDRLSMPIRDEENRIITLWKYNKNPNSYINDKGLEVIPGKVLFTKGRERCPFNLYDLQEYRKDINQEIFLCGGEKDTLNMIGNGFRAVTLGAENENLKEKYKPLFQDLKIVISYDNDEAGQKGAEKILKQLQGVAKEIKVWNWKKVEKNQDLTLFKGFDMTDYLSVIKKQNLEFDKTNYQEDIKNEVLKMKKEDLVRTVEVINRNDKELNNISKKLFFFENRMINFKSNKIQKKDIKIELKQEKNNSDFLGQFYKLKSDLSPNIGLDNDNFEQNLKKAEKIETDIGNVKNKSEKVDLKIDNLSSSSLSHTQKDKLFDELEKDIVSLKTAVEKLKEENQNLKKELELLVEKNKVESQKSGLEKENSSLKDKLEALKRKTSNSKNEFESDSKNKITYSQDAKKIQENQNEKER</sequence>
<evidence type="ECO:0000259" key="2">
    <source>
        <dbReference type="PROSITE" id="PS50880"/>
    </source>
</evidence>
<dbReference type="SUPFAM" id="SSF56731">
    <property type="entry name" value="DNA primase core"/>
    <property type="match status" value="1"/>
</dbReference>
<feature type="domain" description="Toprim" evidence="2">
    <location>
        <begin position="227"/>
        <end position="307"/>
    </location>
</feature>
<feature type="compositionally biased region" description="Basic and acidic residues" evidence="1">
    <location>
        <begin position="559"/>
        <end position="572"/>
    </location>
</feature>
<evidence type="ECO:0000256" key="1">
    <source>
        <dbReference type="SAM" id="MobiDB-lite"/>
    </source>
</evidence>
<name>A0A7G9LLB8_9BACT</name>
<proteinExistence type="predicted"/>
<dbReference type="Pfam" id="PF13155">
    <property type="entry name" value="Toprim_2"/>
    <property type="match status" value="1"/>
</dbReference>
<dbReference type="AlphaFoldDB" id="A0A7G9LLB8"/>
<dbReference type="CDD" id="cd01029">
    <property type="entry name" value="TOPRIM_primases"/>
    <property type="match status" value="1"/>
</dbReference>
<dbReference type="InterPro" id="IPR006171">
    <property type="entry name" value="TOPRIM_dom"/>
</dbReference>
<dbReference type="Gene3D" id="3.40.1360.10">
    <property type="match status" value="1"/>
</dbReference>
<dbReference type="InterPro" id="IPR034154">
    <property type="entry name" value="TOPRIM_DnaG/twinkle"/>
</dbReference>
<feature type="region of interest" description="Disordered" evidence="1">
    <location>
        <begin position="514"/>
        <end position="572"/>
    </location>
</feature>
<protein>
    <recommendedName>
        <fullName evidence="2">Toprim domain-containing protein</fullName>
    </recommendedName>
</protein>
<organism evidence="3 4">
    <name type="scientific">Aliarcobacter cryaerophilus</name>
    <dbReference type="NCBI Taxonomy" id="28198"/>
    <lineage>
        <taxon>Bacteria</taxon>
        <taxon>Pseudomonadati</taxon>
        <taxon>Campylobacterota</taxon>
        <taxon>Epsilonproteobacteria</taxon>
        <taxon>Campylobacterales</taxon>
        <taxon>Arcobacteraceae</taxon>
        <taxon>Aliarcobacter</taxon>
    </lineage>
</organism>
<dbReference type="RefSeq" id="WP_187473972.1">
    <property type="nucleotide sequence ID" value="NZ_CP060693.1"/>
</dbReference>
<accession>A0A7G9LLB8</accession>
<dbReference type="EMBL" id="CP060693">
    <property type="protein sequence ID" value="QNM89417.1"/>
    <property type="molecule type" value="Genomic_DNA"/>
</dbReference>